<comment type="caution">
    <text evidence="2">The sequence shown here is derived from an EMBL/GenBank/DDBJ whole genome shotgun (WGS) entry which is preliminary data.</text>
</comment>
<feature type="compositionally biased region" description="Basic and acidic residues" evidence="1">
    <location>
        <begin position="23"/>
        <end position="41"/>
    </location>
</feature>
<dbReference type="Proteomes" id="UP001054945">
    <property type="component" value="Unassembled WGS sequence"/>
</dbReference>
<accession>A0AAV4R117</accession>
<sequence length="103" mass="11777">MRRATPRTTSEDVIQEPITQEFEDSKSEDENKDSECRESTRDPSQSTKRSVLEDPGSGHRQILVEISFTKRKRASKDTMPTTSGEPPKFLYKEDAHWIPPPAD</sequence>
<reference evidence="2 3" key="1">
    <citation type="submission" date="2021-06" db="EMBL/GenBank/DDBJ databases">
        <title>Caerostris extrusa draft genome.</title>
        <authorList>
            <person name="Kono N."/>
            <person name="Arakawa K."/>
        </authorList>
    </citation>
    <scope>NUCLEOTIDE SEQUENCE [LARGE SCALE GENOMIC DNA]</scope>
</reference>
<dbReference type="EMBL" id="BPLR01007036">
    <property type="protein sequence ID" value="GIY14030.1"/>
    <property type="molecule type" value="Genomic_DNA"/>
</dbReference>
<feature type="compositionally biased region" description="Polar residues" evidence="1">
    <location>
        <begin position="1"/>
        <end position="12"/>
    </location>
</feature>
<evidence type="ECO:0000313" key="3">
    <source>
        <dbReference type="Proteomes" id="UP001054945"/>
    </source>
</evidence>
<proteinExistence type="predicted"/>
<dbReference type="AlphaFoldDB" id="A0AAV4R117"/>
<organism evidence="2 3">
    <name type="scientific">Caerostris extrusa</name>
    <name type="common">Bark spider</name>
    <name type="synonym">Caerostris bankana</name>
    <dbReference type="NCBI Taxonomy" id="172846"/>
    <lineage>
        <taxon>Eukaryota</taxon>
        <taxon>Metazoa</taxon>
        <taxon>Ecdysozoa</taxon>
        <taxon>Arthropoda</taxon>
        <taxon>Chelicerata</taxon>
        <taxon>Arachnida</taxon>
        <taxon>Araneae</taxon>
        <taxon>Araneomorphae</taxon>
        <taxon>Entelegynae</taxon>
        <taxon>Araneoidea</taxon>
        <taxon>Araneidae</taxon>
        <taxon>Caerostris</taxon>
    </lineage>
</organism>
<evidence type="ECO:0000256" key="1">
    <source>
        <dbReference type="SAM" id="MobiDB-lite"/>
    </source>
</evidence>
<evidence type="ECO:0000313" key="2">
    <source>
        <dbReference type="EMBL" id="GIY14030.1"/>
    </source>
</evidence>
<gene>
    <name evidence="2" type="ORF">CEXT_360771</name>
</gene>
<name>A0AAV4R117_CAEEX</name>
<feature type="region of interest" description="Disordered" evidence="1">
    <location>
        <begin position="1"/>
        <end position="103"/>
    </location>
</feature>
<protein>
    <submittedName>
        <fullName evidence="2">Uncharacterized protein</fullName>
    </submittedName>
</protein>
<keyword evidence="3" id="KW-1185">Reference proteome</keyword>